<dbReference type="InterPro" id="IPR000276">
    <property type="entry name" value="GPCR_Rhodpsn"/>
</dbReference>
<comment type="similarity">
    <text evidence="10">Belongs to the G-protein coupled receptor 1 family.</text>
</comment>
<keyword evidence="4 11" id="KW-1133">Transmembrane helix</keyword>
<evidence type="ECO:0000259" key="12">
    <source>
        <dbReference type="PROSITE" id="PS50262"/>
    </source>
</evidence>
<name>A0A0N4U151_DRAME</name>
<organism evidence="13 14">
    <name type="scientific">Dracunculus medinensis</name>
    <name type="common">Guinea worm</name>
    <dbReference type="NCBI Taxonomy" id="318479"/>
    <lineage>
        <taxon>Eukaryota</taxon>
        <taxon>Metazoa</taxon>
        <taxon>Ecdysozoa</taxon>
        <taxon>Nematoda</taxon>
        <taxon>Chromadorea</taxon>
        <taxon>Rhabditida</taxon>
        <taxon>Spirurina</taxon>
        <taxon>Dracunculoidea</taxon>
        <taxon>Dracunculidae</taxon>
        <taxon>Dracunculus</taxon>
    </lineage>
</organism>
<keyword evidence="8 10" id="KW-0675">Receptor</keyword>
<keyword evidence="5 10" id="KW-0297">G-protein coupled receptor</keyword>
<dbReference type="PROSITE" id="PS00237">
    <property type="entry name" value="G_PROTEIN_RECEP_F1_1"/>
    <property type="match status" value="1"/>
</dbReference>
<evidence type="ECO:0000256" key="7">
    <source>
        <dbReference type="ARBA" id="ARBA00023157"/>
    </source>
</evidence>
<dbReference type="PANTHER" id="PTHR24248">
    <property type="entry name" value="ADRENERGIC RECEPTOR-RELATED G-PROTEIN COUPLED RECEPTOR"/>
    <property type="match status" value="1"/>
</dbReference>
<evidence type="ECO:0000256" key="10">
    <source>
        <dbReference type="RuleBase" id="RU000688"/>
    </source>
</evidence>
<keyword evidence="7" id="KW-1015">Disulfide bond</keyword>
<proteinExistence type="inferred from homology"/>
<dbReference type="GO" id="GO:0004930">
    <property type="term" value="F:G protein-coupled receptor activity"/>
    <property type="evidence" value="ECO:0007669"/>
    <property type="project" value="UniProtKB-KW"/>
</dbReference>
<evidence type="ECO:0000313" key="14">
    <source>
        <dbReference type="WBParaSite" id="DME_0000031301-mRNA-1"/>
    </source>
</evidence>
<protein>
    <submittedName>
        <fullName evidence="14">G_PROTEIN_RECEP_F1_2 domain-containing protein</fullName>
    </submittedName>
</protein>
<keyword evidence="6 11" id="KW-0472">Membrane</keyword>
<evidence type="ECO:0000256" key="2">
    <source>
        <dbReference type="ARBA" id="ARBA00022475"/>
    </source>
</evidence>
<evidence type="ECO:0000256" key="9">
    <source>
        <dbReference type="ARBA" id="ARBA00023224"/>
    </source>
</evidence>
<keyword evidence="9 10" id="KW-0807">Transducer</keyword>
<dbReference type="AlphaFoldDB" id="A0A0N4U151"/>
<reference evidence="14" key="1">
    <citation type="submission" date="2017-02" db="UniProtKB">
        <authorList>
            <consortium name="WormBaseParasite"/>
        </authorList>
    </citation>
    <scope>IDENTIFICATION</scope>
</reference>
<dbReference type="GO" id="GO:0005886">
    <property type="term" value="C:plasma membrane"/>
    <property type="evidence" value="ECO:0007669"/>
    <property type="project" value="UniProtKB-SubCell"/>
</dbReference>
<accession>A0A0N4U151</accession>
<feature type="transmembrane region" description="Helical" evidence="11">
    <location>
        <begin position="132"/>
        <end position="151"/>
    </location>
</feature>
<dbReference type="InterPro" id="IPR017452">
    <property type="entry name" value="GPCR_Rhodpsn_7TM"/>
</dbReference>
<feature type="transmembrane region" description="Helical" evidence="11">
    <location>
        <begin position="92"/>
        <end position="111"/>
    </location>
</feature>
<feature type="transmembrane region" description="Helical" evidence="11">
    <location>
        <begin position="171"/>
        <end position="190"/>
    </location>
</feature>
<evidence type="ECO:0000256" key="11">
    <source>
        <dbReference type="SAM" id="Phobius"/>
    </source>
</evidence>
<evidence type="ECO:0000256" key="1">
    <source>
        <dbReference type="ARBA" id="ARBA00004651"/>
    </source>
</evidence>
<feature type="transmembrane region" description="Helical" evidence="11">
    <location>
        <begin position="52"/>
        <end position="72"/>
    </location>
</feature>
<sequence>LQTTISSFIDTKWRIAICCLILLIIVVVIGNFFVMVIITCDQKLRRLTTNKFIASLAVSDLLVGIVVMPLSLYEKFYGNKWVLGFGWCQFHLITFIFSTTASIIHLVAISIDRYFAIMFPTEYQRHSITTSVVPYLIMIWGVSFAVSSTLLMEQNLDANDVCWIENSQYLVLSSLLSFFVPGVIVVYLYMKIFIQLHNHRLYMCGKISRQQGQEKTAKRSLPRVIIEEVRFLLFFIND</sequence>
<keyword evidence="3 10" id="KW-0812">Transmembrane</keyword>
<feature type="domain" description="G-protein coupled receptors family 1 profile" evidence="12">
    <location>
        <begin position="30"/>
        <end position="238"/>
    </location>
</feature>
<evidence type="ECO:0000256" key="8">
    <source>
        <dbReference type="ARBA" id="ARBA00023170"/>
    </source>
</evidence>
<dbReference type="PANTHER" id="PTHR24248:SF125">
    <property type="entry name" value="DOPAMINE D2-LIKE RECEPTOR"/>
    <property type="match status" value="1"/>
</dbReference>
<dbReference type="WBParaSite" id="DME_0000031301-mRNA-1">
    <property type="protein sequence ID" value="DME_0000031301-mRNA-1"/>
    <property type="gene ID" value="DME_0000031301"/>
</dbReference>
<dbReference type="PRINTS" id="PR00237">
    <property type="entry name" value="GPCRRHODOPSN"/>
</dbReference>
<evidence type="ECO:0000256" key="5">
    <source>
        <dbReference type="ARBA" id="ARBA00023040"/>
    </source>
</evidence>
<dbReference type="PROSITE" id="PS50262">
    <property type="entry name" value="G_PROTEIN_RECEP_F1_2"/>
    <property type="match status" value="1"/>
</dbReference>
<dbReference type="Pfam" id="PF00001">
    <property type="entry name" value="7tm_1"/>
    <property type="match status" value="1"/>
</dbReference>
<feature type="transmembrane region" description="Helical" evidence="11">
    <location>
        <begin position="13"/>
        <end position="40"/>
    </location>
</feature>
<evidence type="ECO:0000256" key="3">
    <source>
        <dbReference type="ARBA" id="ARBA00022692"/>
    </source>
</evidence>
<dbReference type="Proteomes" id="UP000038040">
    <property type="component" value="Unplaced"/>
</dbReference>
<dbReference type="SUPFAM" id="SSF81321">
    <property type="entry name" value="Family A G protein-coupled receptor-like"/>
    <property type="match status" value="1"/>
</dbReference>
<keyword evidence="2" id="KW-1003">Cell membrane</keyword>
<dbReference type="Gene3D" id="1.20.1070.10">
    <property type="entry name" value="Rhodopsin 7-helix transmembrane proteins"/>
    <property type="match status" value="1"/>
</dbReference>
<evidence type="ECO:0000256" key="6">
    <source>
        <dbReference type="ARBA" id="ARBA00023136"/>
    </source>
</evidence>
<comment type="subcellular location">
    <subcellularLocation>
        <location evidence="1">Cell membrane</location>
        <topology evidence="1">Multi-pass membrane protein</topology>
    </subcellularLocation>
</comment>
<evidence type="ECO:0000256" key="4">
    <source>
        <dbReference type="ARBA" id="ARBA00022989"/>
    </source>
</evidence>
<evidence type="ECO:0000313" key="13">
    <source>
        <dbReference type="Proteomes" id="UP000038040"/>
    </source>
</evidence>